<feature type="non-terminal residue" evidence="1">
    <location>
        <position position="1"/>
    </location>
</feature>
<dbReference type="EMBL" id="KI691022">
    <property type="protein sequence ID" value="ETM54401.1"/>
    <property type="molecule type" value="Genomic_DNA"/>
</dbReference>
<gene>
    <name evidence="1" type="ORF">L914_02259</name>
</gene>
<name>W2P0R2_PHYNI</name>
<protein>
    <submittedName>
        <fullName evidence="1">Uncharacterized protein</fullName>
    </submittedName>
</protein>
<organism evidence="1">
    <name type="scientific">Phytophthora nicotianae</name>
    <name type="common">Potato buckeye rot agent</name>
    <name type="synonym">Phytophthora parasitica</name>
    <dbReference type="NCBI Taxonomy" id="4792"/>
    <lineage>
        <taxon>Eukaryota</taxon>
        <taxon>Sar</taxon>
        <taxon>Stramenopiles</taxon>
        <taxon>Oomycota</taxon>
        <taxon>Peronosporomycetes</taxon>
        <taxon>Peronosporales</taxon>
        <taxon>Peronosporaceae</taxon>
        <taxon>Phytophthora</taxon>
    </lineage>
</organism>
<accession>W2P0R2</accession>
<proteinExistence type="predicted"/>
<dbReference type="AlphaFoldDB" id="W2P0R2"/>
<dbReference type="Proteomes" id="UP000054532">
    <property type="component" value="Unassembled WGS sequence"/>
</dbReference>
<sequence length="329" mass="36842">QLARQRLESGHLEIAELALHHFLRCHGLEPPVSMPSSDIDNGSVVNLLDRHKYAVYSEFIRRAWIQLPELVRLLRGESEQDPRPNKALEEPVGVPNWEGYRYRSRWNQIILNGVTPESKSSFTEQVPAARALDVIIKHLRTGQDSNRYLILAIDLLPQLQGITCSPFGAVQKGEADLSVDARIIHDLSYPPGDSVNDNTVPESEVEVCYDGPDALANRILDVADLYPSLHRMMTGDVNGAFGIYRYQLITLGVSLAHSRSSVYWLLTCAVHSAGKIRLCHIGSPEQLSAICMLVQHQSGPCNRSRLQENLMRRRDVMITLPSSPILVQD</sequence>
<reference evidence="1" key="1">
    <citation type="submission" date="2013-11" db="EMBL/GenBank/DDBJ databases">
        <title>The Genome Sequence of Phytophthora parasitica IAC_01/95.</title>
        <authorList>
            <consortium name="The Broad Institute Genomics Platform"/>
            <person name="Russ C."/>
            <person name="Tyler B."/>
            <person name="Panabieres F."/>
            <person name="Shan W."/>
            <person name="Tripathy S."/>
            <person name="Grunwald N."/>
            <person name="Machado M."/>
            <person name="Johnson C.S."/>
            <person name="Arredondo F."/>
            <person name="Hong C."/>
            <person name="Coffey M."/>
            <person name="Young S.K."/>
            <person name="Zeng Q."/>
            <person name="Gargeya S."/>
            <person name="Fitzgerald M."/>
            <person name="Abouelleil A."/>
            <person name="Alvarado L."/>
            <person name="Chapman S.B."/>
            <person name="Gainer-Dewar J."/>
            <person name="Goldberg J."/>
            <person name="Griggs A."/>
            <person name="Gujja S."/>
            <person name="Hansen M."/>
            <person name="Howarth C."/>
            <person name="Imamovic A."/>
            <person name="Ireland A."/>
            <person name="Larimer J."/>
            <person name="McCowan C."/>
            <person name="Murphy C."/>
            <person name="Pearson M."/>
            <person name="Poon T.W."/>
            <person name="Priest M."/>
            <person name="Roberts A."/>
            <person name="Saif S."/>
            <person name="Shea T."/>
            <person name="Sykes S."/>
            <person name="Wortman J."/>
            <person name="Nusbaum C."/>
            <person name="Birren B."/>
        </authorList>
    </citation>
    <scope>NUCLEOTIDE SEQUENCE [LARGE SCALE GENOMIC DNA]</scope>
    <source>
        <strain evidence="1">IAC_01/95</strain>
    </source>
</reference>
<dbReference type="VEuPathDB" id="FungiDB:PPTG_12969"/>
<evidence type="ECO:0000313" key="1">
    <source>
        <dbReference type="EMBL" id="ETM54401.1"/>
    </source>
</evidence>